<evidence type="ECO:0000313" key="2">
    <source>
        <dbReference type="EMBL" id="KAK3804238.1"/>
    </source>
</evidence>
<accession>A0AAE1EGI3</accession>
<dbReference type="AlphaFoldDB" id="A0AAE1EGI3"/>
<organism evidence="2 3">
    <name type="scientific">Elysia crispata</name>
    <name type="common">lettuce slug</name>
    <dbReference type="NCBI Taxonomy" id="231223"/>
    <lineage>
        <taxon>Eukaryota</taxon>
        <taxon>Metazoa</taxon>
        <taxon>Spiralia</taxon>
        <taxon>Lophotrochozoa</taxon>
        <taxon>Mollusca</taxon>
        <taxon>Gastropoda</taxon>
        <taxon>Heterobranchia</taxon>
        <taxon>Euthyneura</taxon>
        <taxon>Panpulmonata</taxon>
        <taxon>Sacoglossa</taxon>
        <taxon>Placobranchoidea</taxon>
        <taxon>Plakobranchidae</taxon>
        <taxon>Elysia</taxon>
    </lineage>
</organism>
<sequence length="140" mass="15483">MCSLTSAPSKVLVARTGGQIVSQGSASTYGTDSVIKRKTCEEYDQVISKFKERMEMFGKRYCIMSSAGVGQWIDMIRLIEPVSRQQGSDQSDTPNMPPTSKSELRGIDEALRATKSGCFKLILQSTGFRTEVLKCCKRVI</sequence>
<keyword evidence="3" id="KW-1185">Reference proteome</keyword>
<feature type="region of interest" description="Disordered" evidence="1">
    <location>
        <begin position="83"/>
        <end position="102"/>
    </location>
</feature>
<reference evidence="2" key="1">
    <citation type="journal article" date="2023" name="G3 (Bethesda)">
        <title>A reference genome for the long-term kleptoplast-retaining sea slug Elysia crispata morphotype clarki.</title>
        <authorList>
            <person name="Eastman K.E."/>
            <person name="Pendleton A.L."/>
            <person name="Shaikh M.A."/>
            <person name="Suttiyut T."/>
            <person name="Ogas R."/>
            <person name="Tomko P."/>
            <person name="Gavelis G."/>
            <person name="Widhalm J.R."/>
            <person name="Wisecaver J.H."/>
        </authorList>
    </citation>
    <scope>NUCLEOTIDE SEQUENCE</scope>
    <source>
        <strain evidence="2">ECLA1</strain>
    </source>
</reference>
<comment type="caution">
    <text evidence="2">The sequence shown here is derived from an EMBL/GenBank/DDBJ whole genome shotgun (WGS) entry which is preliminary data.</text>
</comment>
<dbReference type="Proteomes" id="UP001283361">
    <property type="component" value="Unassembled WGS sequence"/>
</dbReference>
<dbReference type="EMBL" id="JAWDGP010000029">
    <property type="protein sequence ID" value="KAK3804238.1"/>
    <property type="molecule type" value="Genomic_DNA"/>
</dbReference>
<name>A0AAE1EGI3_9GAST</name>
<gene>
    <name evidence="2" type="ORF">RRG08_040745</name>
</gene>
<evidence type="ECO:0000313" key="3">
    <source>
        <dbReference type="Proteomes" id="UP001283361"/>
    </source>
</evidence>
<evidence type="ECO:0000256" key="1">
    <source>
        <dbReference type="SAM" id="MobiDB-lite"/>
    </source>
</evidence>
<feature type="compositionally biased region" description="Polar residues" evidence="1">
    <location>
        <begin position="83"/>
        <end position="101"/>
    </location>
</feature>
<protein>
    <submittedName>
        <fullName evidence="2">Uncharacterized protein</fullName>
    </submittedName>
</protein>
<proteinExistence type="predicted"/>